<dbReference type="AlphaFoldDB" id="A0A0G1Q7X2"/>
<dbReference type="STRING" id="1618994.UX57_C0006G0041"/>
<protein>
    <submittedName>
        <fullName evidence="1">Uncharacterized protein</fullName>
    </submittedName>
</protein>
<name>A0A0G1Q7X2_9BACT</name>
<dbReference type="Proteomes" id="UP000034795">
    <property type="component" value="Unassembled WGS sequence"/>
</dbReference>
<gene>
    <name evidence="1" type="ORF">UX57_C0006G0041</name>
</gene>
<evidence type="ECO:0000313" key="2">
    <source>
        <dbReference type="Proteomes" id="UP000034795"/>
    </source>
</evidence>
<accession>A0A0G1Q7X2</accession>
<sequence length="134" mass="14612">MASAKQQRVNFSDFVFALNSYVRIGESGEIVDSRSALVTNLLDLVARSGADILSLYEAEDIAAMVSGHIKYDKKAADLVPTTTMVDGREFPTPGSQEILKALGELKPMRSKVLALLTQASRDHQMSHKLTLSES</sequence>
<reference evidence="1 2" key="1">
    <citation type="journal article" date="2015" name="Nature">
        <title>rRNA introns, odd ribosomes, and small enigmatic genomes across a large radiation of phyla.</title>
        <authorList>
            <person name="Brown C.T."/>
            <person name="Hug L.A."/>
            <person name="Thomas B.C."/>
            <person name="Sharon I."/>
            <person name="Castelle C.J."/>
            <person name="Singh A."/>
            <person name="Wilkins M.J."/>
            <person name="Williams K.H."/>
            <person name="Banfield J.F."/>
        </authorList>
    </citation>
    <scope>NUCLEOTIDE SEQUENCE [LARGE SCALE GENOMIC DNA]</scope>
</reference>
<proteinExistence type="predicted"/>
<evidence type="ECO:0000313" key="1">
    <source>
        <dbReference type="EMBL" id="KKU41131.1"/>
    </source>
</evidence>
<organism evidence="1 2">
    <name type="scientific">Candidatus Uhrbacteria bacterium GW2011_GWE2_46_68</name>
    <dbReference type="NCBI Taxonomy" id="1618994"/>
    <lineage>
        <taxon>Bacteria</taxon>
        <taxon>Candidatus Uhriibacteriota</taxon>
    </lineage>
</organism>
<dbReference type="EMBL" id="LCMS01000006">
    <property type="protein sequence ID" value="KKU41131.1"/>
    <property type="molecule type" value="Genomic_DNA"/>
</dbReference>
<comment type="caution">
    <text evidence="1">The sequence shown here is derived from an EMBL/GenBank/DDBJ whole genome shotgun (WGS) entry which is preliminary data.</text>
</comment>